<accession>A0ABD2NPC9</accession>
<comment type="caution">
    <text evidence="1">The sequence shown here is derived from an EMBL/GenBank/DDBJ whole genome shotgun (WGS) entry which is preliminary data.</text>
</comment>
<dbReference type="EMBL" id="JABFTP020000125">
    <property type="protein sequence ID" value="KAL3280433.1"/>
    <property type="molecule type" value="Genomic_DNA"/>
</dbReference>
<keyword evidence="2" id="KW-1185">Reference proteome</keyword>
<reference evidence="1 2" key="1">
    <citation type="journal article" date="2021" name="BMC Biol.">
        <title>Horizontally acquired antibacterial genes associated with adaptive radiation of ladybird beetles.</title>
        <authorList>
            <person name="Li H.S."/>
            <person name="Tang X.F."/>
            <person name="Huang Y.H."/>
            <person name="Xu Z.Y."/>
            <person name="Chen M.L."/>
            <person name="Du X.Y."/>
            <person name="Qiu B.Y."/>
            <person name="Chen P.T."/>
            <person name="Zhang W."/>
            <person name="Slipinski A."/>
            <person name="Escalona H.E."/>
            <person name="Waterhouse R.M."/>
            <person name="Zwick A."/>
            <person name="Pang H."/>
        </authorList>
    </citation>
    <scope>NUCLEOTIDE SEQUENCE [LARGE SCALE GENOMIC DNA]</scope>
    <source>
        <strain evidence="1">SYSU2018</strain>
    </source>
</reference>
<dbReference type="AlphaFoldDB" id="A0ABD2NPC9"/>
<proteinExistence type="predicted"/>
<evidence type="ECO:0000313" key="1">
    <source>
        <dbReference type="EMBL" id="KAL3280433.1"/>
    </source>
</evidence>
<evidence type="ECO:0000313" key="2">
    <source>
        <dbReference type="Proteomes" id="UP001516400"/>
    </source>
</evidence>
<organism evidence="1 2">
    <name type="scientific">Cryptolaemus montrouzieri</name>
    <dbReference type="NCBI Taxonomy" id="559131"/>
    <lineage>
        <taxon>Eukaryota</taxon>
        <taxon>Metazoa</taxon>
        <taxon>Ecdysozoa</taxon>
        <taxon>Arthropoda</taxon>
        <taxon>Hexapoda</taxon>
        <taxon>Insecta</taxon>
        <taxon>Pterygota</taxon>
        <taxon>Neoptera</taxon>
        <taxon>Endopterygota</taxon>
        <taxon>Coleoptera</taxon>
        <taxon>Polyphaga</taxon>
        <taxon>Cucujiformia</taxon>
        <taxon>Coccinelloidea</taxon>
        <taxon>Coccinellidae</taxon>
        <taxon>Scymninae</taxon>
        <taxon>Scymnini</taxon>
        <taxon>Cryptolaemus</taxon>
    </lineage>
</organism>
<name>A0ABD2NPC9_9CUCU</name>
<protein>
    <submittedName>
        <fullName evidence="1">Uncharacterized protein</fullName>
    </submittedName>
</protein>
<dbReference type="Proteomes" id="UP001516400">
    <property type="component" value="Unassembled WGS sequence"/>
</dbReference>
<sequence length="167" mass="18606">MAHAPKKTEAGVIPIASRNSAGRLLINSLYLFPSFKNMKIGDCSKIHQSLLEILHPNLAQPSTFRNASAGHVPDDNSAENPKVPNQVECLDDRVPSAPDFSSELWHFKNLQLADDRCFEPHDVDILIGSELWPLIAENKKQNVGVHTPTALETAWIELQSRIIHNLM</sequence>
<gene>
    <name evidence="1" type="ORF">HHI36_023900</name>
</gene>